<evidence type="ECO:0000313" key="1">
    <source>
        <dbReference type="EMBL" id="KAL3311293.1"/>
    </source>
</evidence>
<accession>A0ABD2PW24</accession>
<evidence type="ECO:0000313" key="2">
    <source>
        <dbReference type="Proteomes" id="UP001626550"/>
    </source>
</evidence>
<dbReference type="Proteomes" id="UP001626550">
    <property type="component" value="Unassembled WGS sequence"/>
</dbReference>
<name>A0ABD2PW24_9PLAT</name>
<dbReference type="AlphaFoldDB" id="A0ABD2PW24"/>
<sequence>MNRDLFATLRGLVPETHDWHLNLCIDLAEALPQEELFLVAFCWIELLKQDFNIEQVEILCFLFILICSKHIHLDDKISFLGQGLQVLSLREVITKSEILKIQNLALDNLTNTDSTKTSLDGYSLDHIHQFVFAMETYLPTCDGHNIRDLQFRTQLVMQVQIYTISNSANIWLNQVKEAIVNQWSVQDLLAFVEFLLSNINQAYGVDIISIFMLKHCQAATLYQRINNGIACFKQEFGHMLLLMLIALFLMGEEQLFSQGLTTLLDKIETGEDLSIGYIKKQKLHAVLDDAATNLPFHDNILPSERDKFTTMHARNLYNAYRSSKHDSEPAEPPSEIETLLQDKLKECCRPELQFIYHTVKDHGEKLSDQYMRHNFGSLYEEAYNEARKACLLGEMAGACLKKGLKHVGDALSHLHRKFPAAIEELGLVKPKVIVLKETDDEFLVKALSKVFPELEVDLASRVAKRMDANTILVLWNREVKNFSEQSLIIFYTLALIFSSSSDTIHTILIDTIGKLETSGSFCMKEYEAIHDKSLINSADDDKLGPYKKIGSALRNNPTKKASYHVSCLKHLLLKFPKDPESSVSPISDCEMEFEKALPKIHEGFLRVIYEKLSRNLATLVLVFCQVNGTDDNLVTDLKLKSNGRVSMTCLAFVVAVMIKLSGTITQERFLLRCAIRKILTNSERELIVHDDRIKELKKKVKLIAEANYMGFKTSSQQACQQMLTNYDSETSTNMKEYLVMRFLEKFKVRRIELTRNMMYEDETDMKQMMKNEFQKSPWKVLFFIEEISDEKINEIIESVKCTTSVNLHHLIKRLKKHPPLMFCLMDIVRDVVLVQIVHQGVSEKATHRNCAALGSDIFHNYTHMMAKTEADLYQKYYATEFAAGNIKKENIEAICQSAAEALRQSNAHEVYDSIAISCIGLYFSNYTHSLFHTSTGDKNV</sequence>
<proteinExistence type="predicted"/>
<organism evidence="1 2">
    <name type="scientific">Cichlidogyrus casuarinus</name>
    <dbReference type="NCBI Taxonomy" id="1844966"/>
    <lineage>
        <taxon>Eukaryota</taxon>
        <taxon>Metazoa</taxon>
        <taxon>Spiralia</taxon>
        <taxon>Lophotrochozoa</taxon>
        <taxon>Platyhelminthes</taxon>
        <taxon>Monogenea</taxon>
        <taxon>Monopisthocotylea</taxon>
        <taxon>Dactylogyridea</taxon>
        <taxon>Ancyrocephalidae</taxon>
        <taxon>Cichlidogyrus</taxon>
    </lineage>
</organism>
<comment type="caution">
    <text evidence="1">The sequence shown here is derived from an EMBL/GenBank/DDBJ whole genome shotgun (WGS) entry which is preliminary data.</text>
</comment>
<protein>
    <submittedName>
        <fullName evidence="1">Uncharacterized protein</fullName>
    </submittedName>
</protein>
<keyword evidence="2" id="KW-1185">Reference proteome</keyword>
<reference evidence="1 2" key="1">
    <citation type="submission" date="2024-11" db="EMBL/GenBank/DDBJ databases">
        <title>Adaptive evolution of stress response genes in parasites aligns with host niche diversity.</title>
        <authorList>
            <person name="Hahn C."/>
            <person name="Resl P."/>
        </authorList>
    </citation>
    <scope>NUCLEOTIDE SEQUENCE [LARGE SCALE GENOMIC DNA]</scope>
    <source>
        <strain evidence="1">EGGRZ-B1_66</strain>
        <tissue evidence="1">Body</tissue>
    </source>
</reference>
<dbReference type="EMBL" id="JBJKFK010002312">
    <property type="protein sequence ID" value="KAL3311293.1"/>
    <property type="molecule type" value="Genomic_DNA"/>
</dbReference>
<gene>
    <name evidence="1" type="ORF">Ciccas_010126</name>
</gene>